<name>A0AAJ6XZE3_POPEU</name>
<dbReference type="Pfam" id="PF14299">
    <property type="entry name" value="PP2"/>
    <property type="match status" value="2"/>
</dbReference>
<evidence type="ECO:0000313" key="1">
    <source>
        <dbReference type="Proteomes" id="UP000694918"/>
    </source>
</evidence>
<reference evidence="2" key="1">
    <citation type="submission" date="2025-08" db="UniProtKB">
        <authorList>
            <consortium name="RefSeq"/>
        </authorList>
    </citation>
    <scope>IDENTIFICATION</scope>
</reference>
<dbReference type="CDD" id="cd22162">
    <property type="entry name" value="F-box_AtSKIP3-like"/>
    <property type="match status" value="1"/>
</dbReference>
<sequence length="541" mass="61292">MRSDMVVGGVPLNFDQPEGCVANVLSLTTPQDVCRLSAVSPIFKSAAESDVAWQRFLPNDLESILSTALDGSLLLSSASSKKEVYFSLCDNPIIVDHGRKLIINIFVNQFKRIKRTAIKSLCERFSLEKKSGKICYVLSARDLVITWGDTPVYWKWKSNSDSRFAEVAELINVCRLEIIGKINTRLLSPATLYTAYLVFKFASRIHGLDRQPVDVTMKLDGGEYGARTCSWNAQGMRRRNTTVTVRGRVHYPKERGDGWLEMELGDFFSTEKEDGELEMRFFDDTDHWKRGLIVEGIEIRPKDELMLVLPNDLESILSTALDGSLLLSSASSKKEVYFSLCDNPIIVDHGRKSFSLEKKSGKICYVLSARDLVITWGDTPVYWEWKSNSDSRFAEVAELIDVCRLEILGKINTCLLSPATLYTAYLVFKFASRIYGLYNQPVDVTMKLDGGEYGARTVSWNARGMRRRNTSVTVRGRVHYPKERGDGWLEMELGDFFSTEKEDGELEMRFFDDTDHWKRGLIVEGIEIRPKDVSRAASPSS</sequence>
<dbReference type="KEGG" id="peu:105134126"/>
<evidence type="ECO:0000313" key="2">
    <source>
        <dbReference type="RefSeq" id="XP_011036719.1"/>
    </source>
</evidence>
<dbReference type="InterPro" id="IPR025886">
    <property type="entry name" value="PP2-like"/>
</dbReference>
<dbReference type="GeneID" id="105134126"/>
<dbReference type="PANTHER" id="PTHR32278:SF143">
    <property type="entry name" value="F-BOX PROTEIN PP2-B1"/>
    <property type="match status" value="1"/>
</dbReference>
<protein>
    <submittedName>
        <fullName evidence="2">Uncharacterized protein LOC105134126 isoform X1</fullName>
    </submittedName>
</protein>
<dbReference type="AlphaFoldDB" id="A0AAJ6XZE3"/>
<dbReference type="Proteomes" id="UP000694918">
    <property type="component" value="Unplaced"/>
</dbReference>
<dbReference type="InterPro" id="IPR036047">
    <property type="entry name" value="F-box-like_dom_sf"/>
</dbReference>
<dbReference type="RefSeq" id="XP_011036719.1">
    <property type="nucleotide sequence ID" value="XM_011038417.1"/>
</dbReference>
<gene>
    <name evidence="2" type="primary">LOC105134126</name>
</gene>
<organism evidence="1 2">
    <name type="scientific">Populus euphratica</name>
    <name type="common">Euphrates poplar</name>
    <dbReference type="NCBI Taxonomy" id="75702"/>
    <lineage>
        <taxon>Eukaryota</taxon>
        <taxon>Viridiplantae</taxon>
        <taxon>Streptophyta</taxon>
        <taxon>Embryophyta</taxon>
        <taxon>Tracheophyta</taxon>
        <taxon>Spermatophyta</taxon>
        <taxon>Magnoliopsida</taxon>
        <taxon>eudicotyledons</taxon>
        <taxon>Gunneridae</taxon>
        <taxon>Pentapetalae</taxon>
        <taxon>rosids</taxon>
        <taxon>fabids</taxon>
        <taxon>Malpighiales</taxon>
        <taxon>Salicaceae</taxon>
        <taxon>Saliceae</taxon>
        <taxon>Populus</taxon>
    </lineage>
</organism>
<dbReference type="PANTHER" id="PTHR32278">
    <property type="entry name" value="F-BOX DOMAIN-CONTAINING PROTEIN"/>
    <property type="match status" value="1"/>
</dbReference>
<proteinExistence type="predicted"/>
<dbReference type="SUPFAM" id="SSF81383">
    <property type="entry name" value="F-box domain"/>
    <property type="match status" value="1"/>
</dbReference>
<keyword evidence="1" id="KW-1185">Reference proteome</keyword>
<accession>A0AAJ6XZE3</accession>